<accession>A0A814YUM5</accession>
<comment type="caution">
    <text evidence="1">The sequence shown here is derived from an EMBL/GenBank/DDBJ whole genome shotgun (WGS) entry which is preliminary data.</text>
</comment>
<sequence>MSNASGSYLEASSNELLLEILEYLDVYELFTAFYGLNHRFNDLFLIFLLFFFNLRRIAMEEFYWREDIIKFLQNNILNLQSLLKYVLKNVFKLDMNINIHSINVKCLGHMFPSLQRLSIQWDTFRQYPSIDDFHWQDIIQQSWLLMQEFTLDLKCAKISEQFINTFYQNKYWISKQLIPTVWKPQYNSHPILKVLF</sequence>
<reference evidence="1" key="1">
    <citation type="submission" date="2021-02" db="EMBL/GenBank/DDBJ databases">
        <authorList>
            <person name="Nowell W R."/>
        </authorList>
    </citation>
    <scope>NUCLEOTIDE SEQUENCE</scope>
</reference>
<evidence type="ECO:0008006" key="3">
    <source>
        <dbReference type="Google" id="ProtNLM"/>
    </source>
</evidence>
<name>A0A814YUM5_9BILA</name>
<evidence type="ECO:0000313" key="2">
    <source>
        <dbReference type="Proteomes" id="UP000663870"/>
    </source>
</evidence>
<keyword evidence="2" id="KW-1185">Reference proteome</keyword>
<evidence type="ECO:0000313" key="1">
    <source>
        <dbReference type="EMBL" id="CAF1233229.1"/>
    </source>
</evidence>
<protein>
    <recommendedName>
        <fullName evidence="3">F-box domain-containing protein</fullName>
    </recommendedName>
</protein>
<dbReference type="Proteomes" id="UP000663870">
    <property type="component" value="Unassembled WGS sequence"/>
</dbReference>
<proteinExistence type="predicted"/>
<dbReference type="AlphaFoldDB" id="A0A814YUM5"/>
<organism evidence="1 2">
    <name type="scientific">Rotaria sordida</name>
    <dbReference type="NCBI Taxonomy" id="392033"/>
    <lineage>
        <taxon>Eukaryota</taxon>
        <taxon>Metazoa</taxon>
        <taxon>Spiralia</taxon>
        <taxon>Gnathifera</taxon>
        <taxon>Rotifera</taxon>
        <taxon>Eurotatoria</taxon>
        <taxon>Bdelloidea</taxon>
        <taxon>Philodinida</taxon>
        <taxon>Philodinidae</taxon>
        <taxon>Rotaria</taxon>
    </lineage>
</organism>
<dbReference type="EMBL" id="CAJNOL010000899">
    <property type="protein sequence ID" value="CAF1233229.1"/>
    <property type="molecule type" value="Genomic_DNA"/>
</dbReference>
<gene>
    <name evidence="1" type="ORF">JXQ802_LOCUS26062</name>
</gene>